<dbReference type="RefSeq" id="WP_186950453.1">
    <property type="nucleotide sequence ID" value="NZ_JACOPL010000029.1"/>
</dbReference>
<protein>
    <submittedName>
        <fullName evidence="1">Uncharacterized protein</fullName>
    </submittedName>
</protein>
<dbReference type="Proteomes" id="UP000606499">
    <property type="component" value="Unassembled WGS sequence"/>
</dbReference>
<accession>A0A923LY03</accession>
<dbReference type="AlphaFoldDB" id="A0A923LY03"/>
<evidence type="ECO:0000313" key="2">
    <source>
        <dbReference type="Proteomes" id="UP000606499"/>
    </source>
</evidence>
<comment type="caution">
    <text evidence="1">The sequence shown here is derived from an EMBL/GenBank/DDBJ whole genome shotgun (WGS) entry which is preliminary data.</text>
</comment>
<organism evidence="1 2">
    <name type="scientific">Agathobaculum faecis</name>
    <dbReference type="NCBI Taxonomy" id="2763013"/>
    <lineage>
        <taxon>Bacteria</taxon>
        <taxon>Bacillati</taxon>
        <taxon>Bacillota</taxon>
        <taxon>Clostridia</taxon>
        <taxon>Eubacteriales</taxon>
        <taxon>Butyricicoccaceae</taxon>
        <taxon>Agathobaculum</taxon>
    </lineage>
</organism>
<gene>
    <name evidence="1" type="ORF">H8S45_15065</name>
</gene>
<keyword evidence="2" id="KW-1185">Reference proteome</keyword>
<proteinExistence type="predicted"/>
<evidence type="ECO:0000313" key="1">
    <source>
        <dbReference type="EMBL" id="MBC5726768.1"/>
    </source>
</evidence>
<dbReference type="EMBL" id="JACOPL010000029">
    <property type="protein sequence ID" value="MBC5726768.1"/>
    <property type="molecule type" value="Genomic_DNA"/>
</dbReference>
<reference evidence="1" key="1">
    <citation type="submission" date="2020-08" db="EMBL/GenBank/DDBJ databases">
        <title>Genome public.</title>
        <authorList>
            <person name="Liu C."/>
            <person name="Sun Q."/>
        </authorList>
    </citation>
    <scope>NUCLEOTIDE SEQUENCE</scope>
    <source>
        <strain evidence="1">NSJ-28</strain>
    </source>
</reference>
<sequence>MEEKVTCTSEEEKAKLEREGYVVVSVANFSSGDGVTYTLERGSTWSKKFKEL</sequence>
<name>A0A923LY03_9FIRM</name>